<dbReference type="OrthoDB" id="543108at2759"/>
<reference evidence="7 8" key="1">
    <citation type="journal article" date="2015" name="Proc. Natl. Acad. Sci. U.S.A.">
        <title>The resurrection genome of Boea hygrometrica: A blueprint for survival of dehydration.</title>
        <authorList>
            <person name="Xiao L."/>
            <person name="Yang G."/>
            <person name="Zhang L."/>
            <person name="Yang X."/>
            <person name="Zhao S."/>
            <person name="Ji Z."/>
            <person name="Zhou Q."/>
            <person name="Hu M."/>
            <person name="Wang Y."/>
            <person name="Chen M."/>
            <person name="Xu Y."/>
            <person name="Jin H."/>
            <person name="Xiao X."/>
            <person name="Hu G."/>
            <person name="Bao F."/>
            <person name="Hu Y."/>
            <person name="Wan P."/>
            <person name="Li L."/>
            <person name="Deng X."/>
            <person name="Kuang T."/>
            <person name="Xiang C."/>
            <person name="Zhu J.K."/>
            <person name="Oliver M.J."/>
            <person name="He Y."/>
        </authorList>
    </citation>
    <scope>NUCLEOTIDE SEQUENCE [LARGE SCALE GENOMIC DNA]</scope>
    <source>
        <strain evidence="8">cv. XS01</strain>
    </source>
</reference>
<sequence>MSYMRGDLLAKNWKLVKGLAKAEPMWFKAMEKAPPATFPRAEKKLKSISLPEDVYVNKFIQKHPDSKHEGAIGISSFDPPAARIFAWKVLELKEHGISDEDAIAVADMEYRNERKAKRKAFARLKEIARSQGRSPPPNPYSSAIKEIQAEERKFVRDRFYDPATREILQKLKQERAADFQDRRGGFIGS</sequence>
<name>A0A2Z7B1I6_9LAMI</name>
<dbReference type="AlphaFoldDB" id="A0A2Z7B1I6"/>
<evidence type="ECO:0000256" key="1">
    <source>
        <dbReference type="ARBA" id="ARBA00004173"/>
    </source>
</evidence>
<keyword evidence="5" id="KW-0687">Ribonucleoprotein</keyword>
<dbReference type="CDD" id="cd23701">
    <property type="entry name" value="At1g26750"/>
    <property type="match status" value="1"/>
</dbReference>
<keyword evidence="4" id="KW-0496">Mitochondrion</keyword>
<comment type="similarity">
    <text evidence="2">Belongs to the mitochondrion-specific ribosomal protein mS23 family.</text>
</comment>
<evidence type="ECO:0000313" key="8">
    <source>
        <dbReference type="Proteomes" id="UP000250235"/>
    </source>
</evidence>
<dbReference type="PANTHER" id="PTHR35693:SF1">
    <property type="entry name" value="EXPRESSED PROTEIN"/>
    <property type="match status" value="1"/>
</dbReference>
<dbReference type="PANTHER" id="PTHR35693">
    <property type="entry name" value="EXPRESSED PROTEIN"/>
    <property type="match status" value="1"/>
</dbReference>
<organism evidence="7 8">
    <name type="scientific">Dorcoceras hygrometricum</name>
    <dbReference type="NCBI Taxonomy" id="472368"/>
    <lineage>
        <taxon>Eukaryota</taxon>
        <taxon>Viridiplantae</taxon>
        <taxon>Streptophyta</taxon>
        <taxon>Embryophyta</taxon>
        <taxon>Tracheophyta</taxon>
        <taxon>Spermatophyta</taxon>
        <taxon>Magnoliopsida</taxon>
        <taxon>eudicotyledons</taxon>
        <taxon>Gunneridae</taxon>
        <taxon>Pentapetalae</taxon>
        <taxon>asterids</taxon>
        <taxon>lamiids</taxon>
        <taxon>Lamiales</taxon>
        <taxon>Gesneriaceae</taxon>
        <taxon>Didymocarpoideae</taxon>
        <taxon>Trichosporeae</taxon>
        <taxon>Loxocarpinae</taxon>
        <taxon>Dorcoceras</taxon>
    </lineage>
</organism>
<evidence type="ECO:0000256" key="5">
    <source>
        <dbReference type="ARBA" id="ARBA00023274"/>
    </source>
</evidence>
<dbReference type="EMBL" id="KV010623">
    <property type="protein sequence ID" value="KZV27614.1"/>
    <property type="molecule type" value="Genomic_DNA"/>
</dbReference>
<evidence type="ECO:0000313" key="7">
    <source>
        <dbReference type="EMBL" id="KZV27614.1"/>
    </source>
</evidence>
<evidence type="ECO:0000256" key="3">
    <source>
        <dbReference type="ARBA" id="ARBA00022980"/>
    </source>
</evidence>
<comment type="subcellular location">
    <subcellularLocation>
        <location evidence="1">Mitochondrion</location>
    </subcellularLocation>
</comment>
<evidence type="ECO:0000256" key="4">
    <source>
        <dbReference type="ARBA" id="ARBA00023128"/>
    </source>
</evidence>
<gene>
    <name evidence="7" type="ORF">F511_11617</name>
</gene>
<dbReference type="InterPro" id="IPR059242">
    <property type="entry name" value="mS23_dom"/>
</dbReference>
<proteinExistence type="inferred from homology"/>
<evidence type="ECO:0000256" key="6">
    <source>
        <dbReference type="ARBA" id="ARBA00035137"/>
    </source>
</evidence>
<keyword evidence="8" id="KW-1185">Reference proteome</keyword>
<protein>
    <recommendedName>
        <fullName evidence="6">Small ribosomal subunit protein mS23</fullName>
    </recommendedName>
</protein>
<accession>A0A2Z7B1I6</accession>
<evidence type="ECO:0000256" key="2">
    <source>
        <dbReference type="ARBA" id="ARBA00009864"/>
    </source>
</evidence>
<keyword evidence="3" id="KW-0689">Ribosomal protein</keyword>
<dbReference type="Proteomes" id="UP000250235">
    <property type="component" value="Unassembled WGS sequence"/>
</dbReference>